<sequence length="312" mass="34290">MSLFELLVHLFRAGAVLLPTKNFDTHQLTTQDFHFIETLPTVTSERRLPGFQYVYLDPDRRLTATRSTGHRQLEIAASPQCSRRALRVAADVVQRMSEHMPASMFRDLTRGSVGIFTSAEKLTVYPEMQSLASGDCVTSCLGRCSRTCSFDGRKYEDMDGLTNSRSVVLDDAVLCARADPHRGALNVLVHEFAHLVYNYAVTPAVRAQIASAYDSARRHATWGLTSYAMANEREYWAAATAAFFGVTLEDGASTGGMNRCGAAVCPSVRLARDHLRARDPALFDVLTHVLASNNSSLDPRIARCPAQSAVGK</sequence>
<dbReference type="GO" id="GO:0008237">
    <property type="term" value="F:metallopeptidase activity"/>
    <property type="evidence" value="ECO:0007669"/>
    <property type="project" value="InterPro"/>
</dbReference>
<organism evidence="2 3">
    <name type="scientific">Lymnaea stagnalis</name>
    <name type="common">Great pond snail</name>
    <name type="synonym">Helix stagnalis</name>
    <dbReference type="NCBI Taxonomy" id="6523"/>
    <lineage>
        <taxon>Eukaryota</taxon>
        <taxon>Metazoa</taxon>
        <taxon>Spiralia</taxon>
        <taxon>Lophotrochozoa</taxon>
        <taxon>Mollusca</taxon>
        <taxon>Gastropoda</taxon>
        <taxon>Heterobranchia</taxon>
        <taxon>Euthyneura</taxon>
        <taxon>Panpulmonata</taxon>
        <taxon>Hygrophila</taxon>
        <taxon>Lymnaeoidea</taxon>
        <taxon>Lymnaeidae</taxon>
        <taxon>Lymnaea</taxon>
    </lineage>
</organism>
<keyword evidence="3" id="KW-1185">Reference proteome</keyword>
<dbReference type="InterPro" id="IPR024079">
    <property type="entry name" value="MetalloPept_cat_dom_sf"/>
</dbReference>
<evidence type="ECO:0000313" key="2">
    <source>
        <dbReference type="EMBL" id="CAL1543018.1"/>
    </source>
</evidence>
<dbReference type="EMBL" id="CAXITT010000520">
    <property type="protein sequence ID" value="CAL1543018.1"/>
    <property type="molecule type" value="Genomic_DNA"/>
</dbReference>
<proteinExistence type="predicted"/>
<feature type="chain" id="PRO_5043707643" evidence="1">
    <location>
        <begin position="16"/>
        <end position="312"/>
    </location>
</feature>
<dbReference type="AlphaFoldDB" id="A0AAV2I9W9"/>
<evidence type="ECO:0000313" key="3">
    <source>
        <dbReference type="Proteomes" id="UP001497497"/>
    </source>
</evidence>
<dbReference type="SUPFAM" id="SSF55486">
    <property type="entry name" value="Metalloproteases ('zincins'), catalytic domain"/>
    <property type="match status" value="1"/>
</dbReference>
<name>A0AAV2I9W9_LYMST</name>
<reference evidence="2 3" key="1">
    <citation type="submission" date="2024-04" db="EMBL/GenBank/DDBJ databases">
        <authorList>
            <consortium name="Genoscope - CEA"/>
            <person name="William W."/>
        </authorList>
    </citation>
    <scope>NUCLEOTIDE SEQUENCE [LARGE SCALE GENOMIC DNA]</scope>
</reference>
<protein>
    <submittedName>
        <fullName evidence="2">Uncharacterized protein</fullName>
    </submittedName>
</protein>
<evidence type="ECO:0000256" key="1">
    <source>
        <dbReference type="SAM" id="SignalP"/>
    </source>
</evidence>
<gene>
    <name evidence="2" type="ORF">GSLYS_00016552001</name>
</gene>
<feature type="signal peptide" evidence="1">
    <location>
        <begin position="1"/>
        <end position="15"/>
    </location>
</feature>
<dbReference type="Gene3D" id="3.40.390.10">
    <property type="entry name" value="Collagenase (Catalytic Domain)"/>
    <property type="match status" value="1"/>
</dbReference>
<accession>A0AAV2I9W9</accession>
<comment type="caution">
    <text evidence="2">The sequence shown here is derived from an EMBL/GenBank/DDBJ whole genome shotgun (WGS) entry which is preliminary data.</text>
</comment>
<dbReference type="Proteomes" id="UP001497497">
    <property type="component" value="Unassembled WGS sequence"/>
</dbReference>
<keyword evidence="1" id="KW-0732">Signal</keyword>